<proteinExistence type="predicted"/>
<reference evidence="1 2" key="1">
    <citation type="journal article" date="2016" name="Nat. Commun.">
        <title>Thousands of microbial genomes shed light on interconnected biogeochemical processes in an aquifer system.</title>
        <authorList>
            <person name="Anantharaman K."/>
            <person name="Brown C.T."/>
            <person name="Hug L.A."/>
            <person name="Sharon I."/>
            <person name="Castelle C.J."/>
            <person name="Probst A.J."/>
            <person name="Thomas B.C."/>
            <person name="Singh A."/>
            <person name="Wilkins M.J."/>
            <person name="Karaoz U."/>
            <person name="Brodie E.L."/>
            <person name="Williams K.H."/>
            <person name="Hubbard S.S."/>
            <person name="Banfield J.F."/>
        </authorList>
    </citation>
    <scope>NUCLEOTIDE SEQUENCE [LARGE SCALE GENOMIC DNA]</scope>
</reference>
<protein>
    <submittedName>
        <fullName evidence="1">Uncharacterized protein</fullName>
    </submittedName>
</protein>
<accession>A0A1F6ESX6</accession>
<gene>
    <name evidence="1" type="ORF">A3B35_03755</name>
</gene>
<organism evidence="1 2">
    <name type="scientific">Candidatus Kaiserbacteria bacterium RIFCSPLOWO2_01_FULL_54_24</name>
    <dbReference type="NCBI Taxonomy" id="1798515"/>
    <lineage>
        <taxon>Bacteria</taxon>
        <taxon>Candidatus Kaiseribacteriota</taxon>
    </lineage>
</organism>
<dbReference type="AlphaFoldDB" id="A0A1F6ESX6"/>
<dbReference type="STRING" id="1798515.A3B35_03755"/>
<evidence type="ECO:0000313" key="1">
    <source>
        <dbReference type="EMBL" id="OGG76709.1"/>
    </source>
</evidence>
<name>A0A1F6ESX6_9BACT</name>
<sequence>MGEALKTLNNKVETPLKGVELESALAQLSERRGLAPDVVGRFLATDLEQAETLSTADKWIPAGLLAAYVVSRAVNNVMGDAVPTMGTLSPVIHELLQSVHNLSVNAAKSPAIRDHVPYVLLELSAGFGALKTLPQWFTLRGKREKAREQQKIVRQKSERGEMKFEMAKGHTAAFVGRGDWLADRLQETKASDQVMQYASMKIGSRVWQMIQQQGRQEDIFEVLDRGDFRSAGEALILPIKEEDMFLPGEDGHDMSLDEIQNLIEILDSYCKSRGIDQKKVLIVGRKTLRETYVQRKGASSKAIEVDSQTLAERVEEMSRKQRDIEIIDPTEIVMRKIAALANGRKIVFTGAEASDDRYGERFFQTLKEIIGEEPKSKREKVRVLYNITDIPTEVHVGQRDIAVILDSSKKETLLKRGIPEENIIVVPDEILKILDRKVDEK</sequence>
<comment type="caution">
    <text evidence="1">The sequence shown here is derived from an EMBL/GenBank/DDBJ whole genome shotgun (WGS) entry which is preliminary data.</text>
</comment>
<dbReference type="Proteomes" id="UP000177215">
    <property type="component" value="Unassembled WGS sequence"/>
</dbReference>
<evidence type="ECO:0000313" key="2">
    <source>
        <dbReference type="Proteomes" id="UP000177215"/>
    </source>
</evidence>
<dbReference type="EMBL" id="MFMC01000044">
    <property type="protein sequence ID" value="OGG76709.1"/>
    <property type="molecule type" value="Genomic_DNA"/>
</dbReference>